<keyword evidence="2" id="KW-1185">Reference proteome</keyword>
<accession>A0A5C6AN95</accession>
<protein>
    <submittedName>
        <fullName evidence="1">Uncharacterized protein</fullName>
    </submittedName>
</protein>
<evidence type="ECO:0000313" key="2">
    <source>
        <dbReference type="Proteomes" id="UP000317421"/>
    </source>
</evidence>
<evidence type="ECO:0000313" key="1">
    <source>
        <dbReference type="EMBL" id="TWU00482.1"/>
    </source>
</evidence>
<dbReference type="AlphaFoldDB" id="A0A5C6AN95"/>
<name>A0A5C6AN95_9BACT</name>
<dbReference type="Proteomes" id="UP000317421">
    <property type="component" value="Unassembled WGS sequence"/>
</dbReference>
<gene>
    <name evidence="1" type="ORF">Pla108_14330</name>
</gene>
<dbReference type="RefSeq" id="WP_146444146.1">
    <property type="nucleotide sequence ID" value="NZ_SJPR01000001.1"/>
</dbReference>
<sequence length="238" mass="25923">MTDRDKLPGDWVRDLHRRVARSEGSPLSPSELQLVARFAGGRLDETDAEYVALRAAAEESWDRAVSAAILAAPDEGQASDATTSDGLGEESRTTLASSREYELHFGPIATLAAADLVKASVRWEAGNFRLLQSPMRADLAIDITIDEGRREEFVGVAFVFHPGGTLAPITFLADASPVFSRLYADHFAAGLQSKIDCVPIDDLTAEQLDGLKRSRRNLRDPGCLALYDEAVARAERRP</sequence>
<dbReference type="EMBL" id="SJPR01000001">
    <property type="protein sequence ID" value="TWU00482.1"/>
    <property type="molecule type" value="Genomic_DNA"/>
</dbReference>
<organism evidence="1 2">
    <name type="scientific">Botrimarina colliarenosi</name>
    <dbReference type="NCBI Taxonomy" id="2528001"/>
    <lineage>
        <taxon>Bacteria</taxon>
        <taxon>Pseudomonadati</taxon>
        <taxon>Planctomycetota</taxon>
        <taxon>Planctomycetia</taxon>
        <taxon>Pirellulales</taxon>
        <taxon>Lacipirellulaceae</taxon>
        <taxon>Botrimarina</taxon>
    </lineage>
</organism>
<reference evidence="1 2" key="1">
    <citation type="submission" date="2019-02" db="EMBL/GenBank/DDBJ databases">
        <title>Deep-cultivation of Planctomycetes and their phenomic and genomic characterization uncovers novel biology.</title>
        <authorList>
            <person name="Wiegand S."/>
            <person name="Jogler M."/>
            <person name="Boedeker C."/>
            <person name="Pinto D."/>
            <person name="Vollmers J."/>
            <person name="Rivas-Marin E."/>
            <person name="Kohn T."/>
            <person name="Peeters S.H."/>
            <person name="Heuer A."/>
            <person name="Rast P."/>
            <person name="Oberbeckmann S."/>
            <person name="Bunk B."/>
            <person name="Jeske O."/>
            <person name="Meyerdierks A."/>
            <person name="Storesund J.E."/>
            <person name="Kallscheuer N."/>
            <person name="Luecker S."/>
            <person name="Lage O.M."/>
            <person name="Pohl T."/>
            <person name="Merkel B.J."/>
            <person name="Hornburger P."/>
            <person name="Mueller R.-W."/>
            <person name="Bruemmer F."/>
            <person name="Labrenz M."/>
            <person name="Spormann A.M."/>
            <person name="Op Den Camp H."/>
            <person name="Overmann J."/>
            <person name="Amann R."/>
            <person name="Jetten M.S.M."/>
            <person name="Mascher T."/>
            <person name="Medema M.H."/>
            <person name="Devos D.P."/>
            <person name="Kaster A.-K."/>
            <person name="Ovreas L."/>
            <person name="Rohde M."/>
            <person name="Galperin M.Y."/>
            <person name="Jogler C."/>
        </authorList>
    </citation>
    <scope>NUCLEOTIDE SEQUENCE [LARGE SCALE GENOMIC DNA]</scope>
    <source>
        <strain evidence="1 2">Pla108</strain>
    </source>
</reference>
<proteinExistence type="predicted"/>
<comment type="caution">
    <text evidence="1">The sequence shown here is derived from an EMBL/GenBank/DDBJ whole genome shotgun (WGS) entry which is preliminary data.</text>
</comment>